<keyword evidence="4" id="KW-1185">Reference proteome</keyword>
<dbReference type="SUPFAM" id="SSF46785">
    <property type="entry name" value="Winged helix' DNA-binding domain"/>
    <property type="match status" value="1"/>
</dbReference>
<dbReference type="RefSeq" id="WP_220162480.1">
    <property type="nucleotide sequence ID" value="NZ_JAIBOA010000001.1"/>
</dbReference>
<dbReference type="Gene3D" id="1.10.10.10">
    <property type="entry name" value="Winged helix-like DNA-binding domain superfamily/Winged helix DNA-binding domain"/>
    <property type="match status" value="1"/>
</dbReference>
<dbReference type="InterPro" id="IPR000835">
    <property type="entry name" value="HTH_MarR-typ"/>
</dbReference>
<evidence type="ECO:0000256" key="1">
    <source>
        <dbReference type="ARBA" id="ARBA00004496"/>
    </source>
</evidence>
<dbReference type="InterPro" id="IPR036390">
    <property type="entry name" value="WH_DNA-bd_sf"/>
</dbReference>
<protein>
    <submittedName>
        <fullName evidence="3">MarR family transcriptional regulator</fullName>
    </submittedName>
</protein>
<comment type="caution">
    <text evidence="3">The sequence shown here is derived from an EMBL/GenBank/DDBJ whole genome shotgun (WGS) entry which is preliminary data.</text>
</comment>
<reference evidence="3 4" key="1">
    <citation type="submission" date="2021-07" db="EMBL/GenBank/DDBJ databases">
        <title>Actinomadura sp. PM05-2 isolated from lichen.</title>
        <authorList>
            <person name="Somphong A."/>
            <person name="Phongsopitanun W."/>
            <person name="Tanasupawat S."/>
            <person name="Peongsungnone V."/>
        </authorList>
    </citation>
    <scope>NUCLEOTIDE SEQUENCE [LARGE SCALE GENOMIC DNA]</scope>
    <source>
        <strain evidence="3 4">PM05-2</strain>
    </source>
</reference>
<proteinExistence type="predicted"/>
<evidence type="ECO:0000313" key="4">
    <source>
        <dbReference type="Proteomes" id="UP000774570"/>
    </source>
</evidence>
<dbReference type="Proteomes" id="UP000774570">
    <property type="component" value="Unassembled WGS sequence"/>
</dbReference>
<evidence type="ECO:0000259" key="2">
    <source>
        <dbReference type="PROSITE" id="PS50995"/>
    </source>
</evidence>
<dbReference type="PROSITE" id="PS50995">
    <property type="entry name" value="HTH_MARR_2"/>
    <property type="match status" value="1"/>
</dbReference>
<feature type="domain" description="HTH marR-type" evidence="2">
    <location>
        <begin position="15"/>
        <end position="145"/>
    </location>
</feature>
<dbReference type="InterPro" id="IPR011991">
    <property type="entry name" value="ArsR-like_HTH"/>
</dbReference>
<dbReference type="EMBL" id="JAIBOA010000001">
    <property type="protein sequence ID" value="MBW8481056.1"/>
    <property type="molecule type" value="Genomic_DNA"/>
</dbReference>
<sequence length="154" mass="16799">MDRTAADAADLLKLDLQVCFSLHATARAFDAAYRPLLRELGLTYPQYLVMLALWERGALTVKELGRALRLDSGTLSPLLKRLEAAGLVRRARDPRDERSVTVAPTDAGAALRERAGAVPHRIMEATGLGAAELIELRRTLDDLTAALDTAARRP</sequence>
<dbReference type="PANTHER" id="PTHR33164:SF5">
    <property type="entry name" value="ORGANIC HYDROPEROXIDE RESISTANCE TRANSCRIPTIONAL REGULATOR"/>
    <property type="match status" value="1"/>
</dbReference>
<comment type="subcellular location">
    <subcellularLocation>
        <location evidence="1">Cytoplasm</location>
    </subcellularLocation>
</comment>
<dbReference type="InterPro" id="IPR036388">
    <property type="entry name" value="WH-like_DNA-bd_sf"/>
</dbReference>
<dbReference type="PRINTS" id="PR00598">
    <property type="entry name" value="HTHMARR"/>
</dbReference>
<gene>
    <name evidence="3" type="ORF">K1Y72_01650</name>
</gene>
<dbReference type="Pfam" id="PF01047">
    <property type="entry name" value="MarR"/>
    <property type="match status" value="1"/>
</dbReference>
<evidence type="ECO:0000313" key="3">
    <source>
        <dbReference type="EMBL" id="MBW8481056.1"/>
    </source>
</evidence>
<organism evidence="3 4">
    <name type="scientific">Actinomadura parmotrematis</name>
    <dbReference type="NCBI Taxonomy" id="2864039"/>
    <lineage>
        <taxon>Bacteria</taxon>
        <taxon>Bacillati</taxon>
        <taxon>Actinomycetota</taxon>
        <taxon>Actinomycetes</taxon>
        <taxon>Streptosporangiales</taxon>
        <taxon>Thermomonosporaceae</taxon>
        <taxon>Actinomadura</taxon>
    </lineage>
</organism>
<accession>A0ABS7FL20</accession>
<dbReference type="PANTHER" id="PTHR33164">
    <property type="entry name" value="TRANSCRIPTIONAL REGULATOR, MARR FAMILY"/>
    <property type="match status" value="1"/>
</dbReference>
<dbReference type="InterPro" id="IPR039422">
    <property type="entry name" value="MarR/SlyA-like"/>
</dbReference>
<dbReference type="CDD" id="cd00090">
    <property type="entry name" value="HTH_ARSR"/>
    <property type="match status" value="1"/>
</dbReference>
<dbReference type="SMART" id="SM00347">
    <property type="entry name" value="HTH_MARR"/>
    <property type="match status" value="1"/>
</dbReference>
<name>A0ABS7FL20_9ACTN</name>